<feature type="domain" description="Methyltransferase type 11" evidence="1">
    <location>
        <begin position="505"/>
        <end position="596"/>
    </location>
</feature>
<comment type="caution">
    <text evidence="2">The sequence shown here is derived from an EMBL/GenBank/DDBJ whole genome shotgun (WGS) entry which is preliminary data.</text>
</comment>
<dbReference type="NCBIfam" id="TIGR01509">
    <property type="entry name" value="HAD-SF-IA-v3"/>
    <property type="match status" value="1"/>
</dbReference>
<evidence type="ECO:0000313" key="3">
    <source>
        <dbReference type="Proteomes" id="UP000696294"/>
    </source>
</evidence>
<dbReference type="InterPro" id="IPR013216">
    <property type="entry name" value="Methyltransf_11"/>
</dbReference>
<dbReference type="Gene3D" id="3.40.50.150">
    <property type="entry name" value="Vaccinia Virus protein VP39"/>
    <property type="match status" value="1"/>
</dbReference>
<name>A0ABX1BFU7_9ACTN</name>
<dbReference type="InterPro" id="IPR023214">
    <property type="entry name" value="HAD_sf"/>
</dbReference>
<dbReference type="PANTHER" id="PTHR43611:SF3">
    <property type="entry name" value="FLAVIN MONONUCLEOTIDE HYDROLASE 1, CHLOROPLATIC"/>
    <property type="match status" value="1"/>
</dbReference>
<dbReference type="EMBL" id="JAATEP010000038">
    <property type="protein sequence ID" value="NJP95435.1"/>
    <property type="molecule type" value="Genomic_DNA"/>
</dbReference>
<evidence type="ECO:0000313" key="2">
    <source>
        <dbReference type="EMBL" id="NJP95435.1"/>
    </source>
</evidence>
<dbReference type="PRINTS" id="PR00413">
    <property type="entry name" value="HADHALOGNASE"/>
</dbReference>
<dbReference type="SUPFAM" id="SSF53335">
    <property type="entry name" value="S-adenosyl-L-methionine-dependent methyltransferases"/>
    <property type="match status" value="1"/>
</dbReference>
<dbReference type="Proteomes" id="UP000696294">
    <property type="component" value="Unassembled WGS sequence"/>
</dbReference>
<reference evidence="2 3" key="1">
    <citation type="submission" date="2020-03" db="EMBL/GenBank/DDBJ databases">
        <title>WGS of actinomycetes isolated from Thailand.</title>
        <authorList>
            <person name="Thawai C."/>
        </authorList>
    </citation>
    <scope>NUCLEOTIDE SEQUENCE [LARGE SCALE GENOMIC DNA]</scope>
    <source>
        <strain evidence="2 3">FMUSA5-5</strain>
    </source>
</reference>
<sequence length="721" mass="76679">MTLRGLLVDLDGVVRLWRGHGRRRAEAAYGLPEGTIRRLAYNDDFDAAHHGLLTYAAWVERVRDRLVTEFGSQAAGAADLWSSDRGEVDPDMVKLLSQARAAGLRIATLTNNTDAVPTDLDLHGITHLFDVVVNSADIGATKPAPAAYITAAALMELHPRQILFTDDNPANVRAAHTCGMSAVPFTSARALAQALADRGFPLDQPATPPTSCLGEGPMIAGLLNAHGSTAFPTPGSGEATTAGYRVMYLSTPKSTADIVDALADHAAITGISAHLASIGVQSADGTLTEVRLLPHDVEEPGAPATSPSSDVEHLPPWTPALRTAAARALQTAASQMAWSLTQSVLAHERGDALAAAHALDRARIAATDTITILARHQAAPAPGLLLSRYLGSATQQALATSLSCDPLTPDGLTSAIGALIPLLRHARYAGLHLFEAPLVWDWQHLTAQLSSMLGAVDLGPSLLRGDAMYDAALAEVYDRHRHVPADMASGLAECARRWLNDADVLEVGAGTGRITRHLAPGSRSYLALEYSPAMANLVRARPMVQVTVQVGDALALPTADNSIDVVVEHEALMFTADPLRAVDEALRVLRPGGTLLRLLVHPLGQDAVSEVEHAYRQAAFHDMPPPVFIGKGTDERVTHHLTGRGHTTQSHDLAVWDDASAVEDAVAALQDRAWPYTRLPDDARHQLGLEAAHRAASRLAALPARRLRLYALATTIPEDSP</sequence>
<dbReference type="InterPro" id="IPR029063">
    <property type="entry name" value="SAM-dependent_MTases_sf"/>
</dbReference>
<dbReference type="SUPFAM" id="SSF56784">
    <property type="entry name" value="HAD-like"/>
    <property type="match status" value="1"/>
</dbReference>
<dbReference type="Pfam" id="PF08241">
    <property type="entry name" value="Methyltransf_11"/>
    <property type="match status" value="1"/>
</dbReference>
<dbReference type="SFLD" id="SFLDS00003">
    <property type="entry name" value="Haloacid_Dehalogenase"/>
    <property type="match status" value="1"/>
</dbReference>
<organism evidence="2 3">
    <name type="scientific">Nonomuraea composti</name>
    <dbReference type="NCBI Taxonomy" id="2720023"/>
    <lineage>
        <taxon>Bacteria</taxon>
        <taxon>Bacillati</taxon>
        <taxon>Actinomycetota</taxon>
        <taxon>Actinomycetes</taxon>
        <taxon>Streptosporangiales</taxon>
        <taxon>Streptosporangiaceae</taxon>
        <taxon>Nonomuraea</taxon>
    </lineage>
</organism>
<evidence type="ECO:0000259" key="1">
    <source>
        <dbReference type="Pfam" id="PF08241"/>
    </source>
</evidence>
<dbReference type="GO" id="GO:0016787">
    <property type="term" value="F:hydrolase activity"/>
    <property type="evidence" value="ECO:0007669"/>
    <property type="project" value="UniProtKB-KW"/>
</dbReference>
<dbReference type="RefSeq" id="WP_168017171.1">
    <property type="nucleotide sequence ID" value="NZ_JAATEP010000038.1"/>
</dbReference>
<dbReference type="CDD" id="cd02440">
    <property type="entry name" value="AdoMet_MTases"/>
    <property type="match status" value="1"/>
</dbReference>
<keyword evidence="2" id="KW-0378">Hydrolase</keyword>
<keyword evidence="3" id="KW-1185">Reference proteome</keyword>
<dbReference type="InterPro" id="IPR006439">
    <property type="entry name" value="HAD-SF_hydro_IA"/>
</dbReference>
<accession>A0ABX1BFU7</accession>
<dbReference type="Pfam" id="PF00702">
    <property type="entry name" value="Hydrolase"/>
    <property type="match status" value="1"/>
</dbReference>
<proteinExistence type="predicted"/>
<dbReference type="SFLD" id="SFLDG01129">
    <property type="entry name" value="C1.5:_HAD__Beta-PGM__Phosphata"/>
    <property type="match status" value="1"/>
</dbReference>
<dbReference type="InterPro" id="IPR036412">
    <property type="entry name" value="HAD-like_sf"/>
</dbReference>
<dbReference type="Gene3D" id="3.40.50.1000">
    <property type="entry name" value="HAD superfamily/HAD-like"/>
    <property type="match status" value="1"/>
</dbReference>
<protein>
    <submittedName>
        <fullName evidence="2">HAD-IA family hydrolase</fullName>
    </submittedName>
</protein>
<dbReference type="Gene3D" id="1.10.8.900">
    <property type="match status" value="1"/>
</dbReference>
<gene>
    <name evidence="2" type="ORF">HCN51_39385</name>
</gene>
<dbReference type="PANTHER" id="PTHR43611">
    <property type="entry name" value="ALPHA-D-GLUCOSE 1-PHOSPHATE PHOSPHATASE"/>
    <property type="match status" value="1"/>
</dbReference>